<evidence type="ECO:0000256" key="2">
    <source>
        <dbReference type="ARBA" id="ARBA00023002"/>
    </source>
</evidence>
<comment type="caution">
    <text evidence="3">The sequence shown here is derived from an EMBL/GenBank/DDBJ whole genome shotgun (WGS) entry which is preliminary data.</text>
</comment>
<dbReference type="PANTHER" id="PTHR44196:SF4">
    <property type="entry name" value="SHORT CHAIN DEHYDROGENASE"/>
    <property type="match status" value="1"/>
</dbReference>
<reference evidence="3 4" key="1">
    <citation type="submission" date="2022-03" db="EMBL/GenBank/DDBJ databases">
        <authorList>
            <person name="He Y."/>
        </authorList>
    </citation>
    <scope>NUCLEOTIDE SEQUENCE [LARGE SCALE GENOMIC DNA]</scope>
    <source>
        <strain evidence="3 4">TK19116</strain>
    </source>
</reference>
<accession>A0ABT1MP31</accession>
<dbReference type="EMBL" id="JAKZEU010000002">
    <property type="protein sequence ID" value="MCQ0970049.1"/>
    <property type="molecule type" value="Genomic_DNA"/>
</dbReference>
<dbReference type="Proteomes" id="UP001203945">
    <property type="component" value="Unassembled WGS sequence"/>
</dbReference>
<protein>
    <submittedName>
        <fullName evidence="3">SDR family oxidoreductase</fullName>
    </submittedName>
</protein>
<dbReference type="InterPro" id="IPR002347">
    <property type="entry name" value="SDR_fam"/>
</dbReference>
<proteinExistence type="inferred from homology"/>
<dbReference type="PANTHER" id="PTHR44196">
    <property type="entry name" value="DEHYDROGENASE/REDUCTASE SDR FAMILY MEMBER 7B"/>
    <property type="match status" value="1"/>
</dbReference>
<dbReference type="Gene3D" id="3.40.50.720">
    <property type="entry name" value="NAD(P)-binding Rossmann-like Domain"/>
    <property type="match status" value="1"/>
</dbReference>
<dbReference type="Pfam" id="PF00106">
    <property type="entry name" value="adh_short"/>
    <property type="match status" value="1"/>
</dbReference>
<keyword evidence="4" id="KW-1185">Reference proteome</keyword>
<dbReference type="PRINTS" id="PR00081">
    <property type="entry name" value="GDHRDH"/>
</dbReference>
<name>A0ABT1MP31_9RHOB</name>
<comment type="similarity">
    <text evidence="1">Belongs to the short-chain dehydrogenases/reductases (SDR) family.</text>
</comment>
<dbReference type="SUPFAM" id="SSF51735">
    <property type="entry name" value="NAD(P)-binding Rossmann-fold domains"/>
    <property type="match status" value="1"/>
</dbReference>
<dbReference type="InterPro" id="IPR036291">
    <property type="entry name" value="NAD(P)-bd_dom_sf"/>
</dbReference>
<keyword evidence="2" id="KW-0560">Oxidoreductase</keyword>
<organism evidence="3 4">
    <name type="scientific">Paracoccus albicereus</name>
    <dbReference type="NCBI Taxonomy" id="2922394"/>
    <lineage>
        <taxon>Bacteria</taxon>
        <taxon>Pseudomonadati</taxon>
        <taxon>Pseudomonadota</taxon>
        <taxon>Alphaproteobacteria</taxon>
        <taxon>Rhodobacterales</taxon>
        <taxon>Paracoccaceae</taxon>
        <taxon>Paracoccus</taxon>
    </lineage>
</organism>
<evidence type="ECO:0000313" key="4">
    <source>
        <dbReference type="Proteomes" id="UP001203945"/>
    </source>
</evidence>
<evidence type="ECO:0000256" key="1">
    <source>
        <dbReference type="ARBA" id="ARBA00006484"/>
    </source>
</evidence>
<evidence type="ECO:0000313" key="3">
    <source>
        <dbReference type="EMBL" id="MCQ0970049.1"/>
    </source>
</evidence>
<sequence>MSEQEPKIALVTGASRGLGAALSEALASAEWHIVAVARTTGALEELDDRIVAAGGTATLAPMDVANPEAMRSLAGSIGSRWGGLDLWVHAAIHAGPLSPAPHIDGKDWQKALDINLQATRGLIALLEPLLIARKGTAMFFDDPQGGRKFFGNYGATKTGQIALARSWQAETGRTAPRVVIAEPRPMPTATRARFYPGEDRAALTPCREEAARILSLL</sequence>
<dbReference type="RefSeq" id="WP_255329046.1">
    <property type="nucleotide sequence ID" value="NZ_JAKZEU010000002.1"/>
</dbReference>
<dbReference type="CDD" id="cd05233">
    <property type="entry name" value="SDR_c"/>
    <property type="match status" value="1"/>
</dbReference>
<gene>
    <name evidence="3" type="ORF">MLD63_06365</name>
</gene>